<keyword evidence="2 3" id="KW-0697">Rotamase</keyword>
<dbReference type="eggNOG" id="COG0545">
    <property type="taxonomic scope" value="Bacteria"/>
</dbReference>
<keyword evidence="8" id="KW-1185">Reference proteome</keyword>
<accession>A0A1M6DNM4</accession>
<feature type="signal peptide" evidence="5">
    <location>
        <begin position="1"/>
        <end position="20"/>
    </location>
</feature>
<dbReference type="PROSITE" id="PS51257">
    <property type="entry name" value="PROKAR_LIPOPROTEIN"/>
    <property type="match status" value="1"/>
</dbReference>
<feature type="domain" description="PPIase FKBP-type" evidence="6">
    <location>
        <begin position="115"/>
        <end position="219"/>
    </location>
</feature>
<dbReference type="InterPro" id="IPR001179">
    <property type="entry name" value="PPIase_FKBP_dom"/>
</dbReference>
<protein>
    <recommendedName>
        <fullName evidence="4">Peptidyl-prolyl cis-trans isomerase</fullName>
        <ecNumber evidence="4">5.2.1.8</ecNumber>
    </recommendedName>
</protein>
<comment type="similarity">
    <text evidence="4">Belongs to the FKBP-type PPIase family.</text>
</comment>
<evidence type="ECO:0000256" key="4">
    <source>
        <dbReference type="RuleBase" id="RU003915"/>
    </source>
</evidence>
<gene>
    <name evidence="7" type="ORF">SAMN05444350_10730</name>
</gene>
<keyword evidence="3 4" id="KW-0413">Isomerase</keyword>
<dbReference type="GeneID" id="92711583"/>
<evidence type="ECO:0000313" key="7">
    <source>
        <dbReference type="EMBL" id="SHI74753.1"/>
    </source>
</evidence>
<evidence type="ECO:0000259" key="6">
    <source>
        <dbReference type="PROSITE" id="PS50059"/>
    </source>
</evidence>
<evidence type="ECO:0000256" key="5">
    <source>
        <dbReference type="SAM" id="SignalP"/>
    </source>
</evidence>
<reference evidence="8" key="1">
    <citation type="submission" date="2016-11" db="EMBL/GenBank/DDBJ databases">
        <authorList>
            <person name="Varghese N."/>
            <person name="Submissions S."/>
        </authorList>
    </citation>
    <scope>NUCLEOTIDE SEQUENCE [LARGE SCALE GENOMIC DNA]</scope>
    <source>
        <strain evidence="8">DSM 26884</strain>
    </source>
</reference>
<feature type="chain" id="PRO_5012454940" description="Peptidyl-prolyl cis-trans isomerase" evidence="5">
    <location>
        <begin position="21"/>
        <end position="219"/>
    </location>
</feature>
<dbReference type="Pfam" id="PF00254">
    <property type="entry name" value="FKBP_C"/>
    <property type="match status" value="1"/>
</dbReference>
<evidence type="ECO:0000256" key="2">
    <source>
        <dbReference type="ARBA" id="ARBA00023110"/>
    </source>
</evidence>
<dbReference type="GO" id="GO:0003755">
    <property type="term" value="F:peptidyl-prolyl cis-trans isomerase activity"/>
    <property type="evidence" value="ECO:0007669"/>
    <property type="project" value="UniProtKB-UniRule"/>
</dbReference>
<dbReference type="Proteomes" id="UP000184192">
    <property type="component" value="Unassembled WGS sequence"/>
</dbReference>
<dbReference type="EMBL" id="FQZN01000007">
    <property type="protein sequence ID" value="SHI74753.1"/>
    <property type="molecule type" value="Genomic_DNA"/>
</dbReference>
<dbReference type="PROSITE" id="PS50059">
    <property type="entry name" value="FKBP_PPIASE"/>
    <property type="match status" value="1"/>
</dbReference>
<dbReference type="RefSeq" id="WP_073313099.1">
    <property type="nucleotide sequence ID" value="NZ_FQZN01000007.1"/>
</dbReference>
<sequence length="219" mass="24589">MKKKLLVFLPFLLFVAGVFTSCEEVEEAGKYDNWQERNETYIDSLSLIVNGRIDRIIEGGVYEGDNGDSAKLAKIPVGELFAIKDTYASTDGNPQYIYCKKIKGDNREGQRPLYTQSFSAYYYGTIITGEKFDGNFTGYSAIDRGTLDAKEKGPTDFDSPSTFSVTGVITGWTAIVQYMHTDERWMVYVPYQCAYKESGRGSIPGYTALIYDMELVSVE</sequence>
<evidence type="ECO:0000313" key="8">
    <source>
        <dbReference type="Proteomes" id="UP000184192"/>
    </source>
</evidence>
<proteinExistence type="inferred from homology"/>
<dbReference type="InterPro" id="IPR046357">
    <property type="entry name" value="PPIase_dom_sf"/>
</dbReference>
<dbReference type="Gene3D" id="3.10.50.40">
    <property type="match status" value="1"/>
</dbReference>
<keyword evidence="5" id="KW-0732">Signal</keyword>
<comment type="catalytic activity">
    <reaction evidence="1 3 4">
        <text>[protein]-peptidylproline (omega=180) = [protein]-peptidylproline (omega=0)</text>
        <dbReference type="Rhea" id="RHEA:16237"/>
        <dbReference type="Rhea" id="RHEA-COMP:10747"/>
        <dbReference type="Rhea" id="RHEA-COMP:10748"/>
        <dbReference type="ChEBI" id="CHEBI:83833"/>
        <dbReference type="ChEBI" id="CHEBI:83834"/>
        <dbReference type="EC" id="5.2.1.8"/>
    </reaction>
</comment>
<evidence type="ECO:0000256" key="3">
    <source>
        <dbReference type="PROSITE-ProRule" id="PRU00277"/>
    </source>
</evidence>
<evidence type="ECO:0000256" key="1">
    <source>
        <dbReference type="ARBA" id="ARBA00000971"/>
    </source>
</evidence>
<dbReference type="EC" id="5.2.1.8" evidence="4"/>
<organism evidence="7 8">
    <name type="scientific">Bacteroides stercorirosoris</name>
    <dbReference type="NCBI Taxonomy" id="871324"/>
    <lineage>
        <taxon>Bacteria</taxon>
        <taxon>Pseudomonadati</taxon>
        <taxon>Bacteroidota</taxon>
        <taxon>Bacteroidia</taxon>
        <taxon>Bacteroidales</taxon>
        <taxon>Bacteroidaceae</taxon>
        <taxon>Bacteroides</taxon>
    </lineage>
</organism>
<name>A0A1M6DNM4_9BACE</name>
<dbReference type="AlphaFoldDB" id="A0A1M6DNM4"/>
<dbReference type="SUPFAM" id="SSF54534">
    <property type="entry name" value="FKBP-like"/>
    <property type="match status" value="1"/>
</dbReference>